<dbReference type="InterPro" id="IPR051055">
    <property type="entry name" value="PIF1_helicase"/>
</dbReference>
<dbReference type="AlphaFoldDB" id="A0A8H3DRA5"/>
<comment type="catalytic activity">
    <reaction evidence="1">
        <text>ATP + H2O = ADP + phosphate + H(+)</text>
        <dbReference type="Rhea" id="RHEA:13065"/>
        <dbReference type="ChEBI" id="CHEBI:15377"/>
        <dbReference type="ChEBI" id="CHEBI:15378"/>
        <dbReference type="ChEBI" id="CHEBI:30616"/>
        <dbReference type="ChEBI" id="CHEBI:43474"/>
        <dbReference type="ChEBI" id="CHEBI:456216"/>
        <dbReference type="EC" id="5.6.2.3"/>
    </reaction>
</comment>
<proteinExistence type="inferred from homology"/>
<dbReference type="GO" id="GO:0016787">
    <property type="term" value="F:hydrolase activity"/>
    <property type="evidence" value="ECO:0007669"/>
    <property type="project" value="UniProtKB-KW"/>
</dbReference>
<keyword evidence="1" id="KW-0347">Helicase</keyword>
<keyword evidence="1" id="KW-0378">Hydrolase</keyword>
<dbReference type="InterPro" id="IPR003593">
    <property type="entry name" value="AAA+_ATPase"/>
</dbReference>
<dbReference type="Proteomes" id="UP000663827">
    <property type="component" value="Unassembled WGS sequence"/>
</dbReference>
<keyword evidence="1" id="KW-0067">ATP-binding</keyword>
<dbReference type="GO" id="GO:0006310">
    <property type="term" value="P:DNA recombination"/>
    <property type="evidence" value="ECO:0007669"/>
    <property type="project" value="UniProtKB-KW"/>
</dbReference>
<keyword evidence="1" id="KW-0547">Nucleotide-binding</keyword>
<comment type="cofactor">
    <cofactor evidence="1">
        <name>Mg(2+)</name>
        <dbReference type="ChEBI" id="CHEBI:18420"/>
    </cofactor>
</comment>
<sequence>PLRSLNFQLMLGSAASFWTHKPNSRYIRIPFAVSARYVHSRPAGSSYNRNTLSDEQGDALARALRGENVFITGPAGSGKSHLLKRIVKQLAAQGRRFFLTGGTPLTAFDIGGAPLHSFTEGQTTKELARLQNRRRKDPASIEYRAKWQRLETIIIDDISQIDASLFDGLDQMARKMRSPKGPFAGIQIIASGDFFQLPPESNDANIPAPDYAFNAQQWEPTFSTNQIELSQIYSPSESEFATLLKETRTGKISTQSDKLLSSLARPISSPSVELCPLQVQTKALVSAHLESLPGDLAQFWARENIITSGNNVTYRKLENEKEAYEEIVPKVLGLKVLIVLYSRNMLPIISIQVGAQVICVQDIQIGAMHIPKHTLGTVTDFSTLSDASKSKVHNPEKGGQPGRRWPLVAFENGEKALVVPVQFKFGGPNETAQVESSRTQV</sequence>
<keyword evidence="1" id="KW-0227">DNA damage</keyword>
<name>A0A8H3DRA5_9AGAM</name>
<feature type="non-terminal residue" evidence="3">
    <location>
        <position position="1"/>
    </location>
</feature>
<dbReference type="GO" id="GO:0005524">
    <property type="term" value="F:ATP binding"/>
    <property type="evidence" value="ECO:0007669"/>
    <property type="project" value="UniProtKB-KW"/>
</dbReference>
<feature type="domain" description="AAA+ ATPase" evidence="2">
    <location>
        <begin position="65"/>
        <end position="210"/>
    </location>
</feature>
<evidence type="ECO:0000313" key="4">
    <source>
        <dbReference type="Proteomes" id="UP000663827"/>
    </source>
</evidence>
<comment type="caution">
    <text evidence="3">The sequence shown here is derived from an EMBL/GenBank/DDBJ whole genome shotgun (WGS) entry which is preliminary data.</text>
</comment>
<dbReference type="EMBL" id="CAJNJQ010000305">
    <property type="protein sequence ID" value="CAE7069480.1"/>
    <property type="molecule type" value="Genomic_DNA"/>
</dbReference>
<evidence type="ECO:0000259" key="2">
    <source>
        <dbReference type="SMART" id="SM00382"/>
    </source>
</evidence>
<dbReference type="Gene3D" id="3.40.50.300">
    <property type="entry name" value="P-loop containing nucleotide triphosphate hydrolases"/>
    <property type="match status" value="1"/>
</dbReference>
<dbReference type="GO" id="GO:0043139">
    <property type="term" value="F:5'-3' DNA helicase activity"/>
    <property type="evidence" value="ECO:0007669"/>
    <property type="project" value="UniProtKB-EC"/>
</dbReference>
<dbReference type="InterPro" id="IPR027417">
    <property type="entry name" value="P-loop_NTPase"/>
</dbReference>
<gene>
    <name evidence="3" type="ORF">RDB_LOCUS14333</name>
</gene>
<dbReference type="PANTHER" id="PTHR47642">
    <property type="entry name" value="ATP-DEPENDENT DNA HELICASE"/>
    <property type="match status" value="1"/>
</dbReference>
<reference evidence="3" key="1">
    <citation type="submission" date="2021-01" db="EMBL/GenBank/DDBJ databases">
        <authorList>
            <person name="Kaushik A."/>
        </authorList>
    </citation>
    <scope>NUCLEOTIDE SEQUENCE</scope>
    <source>
        <strain evidence="3">AG5</strain>
    </source>
</reference>
<comment type="similarity">
    <text evidence="1">Belongs to the helicase family.</text>
</comment>
<keyword evidence="1" id="KW-0233">DNA recombination</keyword>
<dbReference type="SUPFAM" id="SSF52540">
    <property type="entry name" value="P-loop containing nucleoside triphosphate hydrolases"/>
    <property type="match status" value="1"/>
</dbReference>
<dbReference type="Pfam" id="PF05970">
    <property type="entry name" value="PIF1"/>
    <property type="match status" value="1"/>
</dbReference>
<keyword evidence="1" id="KW-0234">DNA repair</keyword>
<dbReference type="PANTHER" id="PTHR47642:SF5">
    <property type="entry name" value="ATP-DEPENDENT DNA HELICASE"/>
    <property type="match status" value="1"/>
</dbReference>
<dbReference type="GO" id="GO:0006281">
    <property type="term" value="P:DNA repair"/>
    <property type="evidence" value="ECO:0007669"/>
    <property type="project" value="UniProtKB-KW"/>
</dbReference>
<dbReference type="InterPro" id="IPR010285">
    <property type="entry name" value="DNA_helicase_pif1-like_DEAD"/>
</dbReference>
<dbReference type="EC" id="5.6.2.3" evidence="1"/>
<protein>
    <recommendedName>
        <fullName evidence="1">ATP-dependent DNA helicase</fullName>
        <ecNumber evidence="1">5.6.2.3</ecNumber>
    </recommendedName>
</protein>
<evidence type="ECO:0000313" key="3">
    <source>
        <dbReference type="EMBL" id="CAE7069480.1"/>
    </source>
</evidence>
<organism evidence="3 4">
    <name type="scientific">Rhizoctonia solani</name>
    <dbReference type="NCBI Taxonomy" id="456999"/>
    <lineage>
        <taxon>Eukaryota</taxon>
        <taxon>Fungi</taxon>
        <taxon>Dikarya</taxon>
        <taxon>Basidiomycota</taxon>
        <taxon>Agaricomycotina</taxon>
        <taxon>Agaricomycetes</taxon>
        <taxon>Cantharellales</taxon>
        <taxon>Ceratobasidiaceae</taxon>
        <taxon>Rhizoctonia</taxon>
    </lineage>
</organism>
<evidence type="ECO:0000256" key="1">
    <source>
        <dbReference type="RuleBase" id="RU363044"/>
    </source>
</evidence>
<dbReference type="SMART" id="SM00382">
    <property type="entry name" value="AAA"/>
    <property type="match status" value="1"/>
</dbReference>
<dbReference type="GO" id="GO:0000723">
    <property type="term" value="P:telomere maintenance"/>
    <property type="evidence" value="ECO:0007669"/>
    <property type="project" value="InterPro"/>
</dbReference>
<accession>A0A8H3DRA5</accession>